<accession>A0A8T0G205</accession>
<keyword evidence="2" id="KW-1185">Reference proteome</keyword>
<name>A0A8T0G205_CERPU</name>
<organism evidence="1 2">
    <name type="scientific">Ceratodon purpureus</name>
    <name type="common">Fire moss</name>
    <name type="synonym">Dicranum purpureum</name>
    <dbReference type="NCBI Taxonomy" id="3225"/>
    <lineage>
        <taxon>Eukaryota</taxon>
        <taxon>Viridiplantae</taxon>
        <taxon>Streptophyta</taxon>
        <taxon>Embryophyta</taxon>
        <taxon>Bryophyta</taxon>
        <taxon>Bryophytina</taxon>
        <taxon>Bryopsida</taxon>
        <taxon>Dicranidae</taxon>
        <taxon>Pseudoditrichales</taxon>
        <taxon>Ditrichaceae</taxon>
        <taxon>Ceratodon</taxon>
    </lineage>
</organism>
<proteinExistence type="predicted"/>
<dbReference type="Proteomes" id="UP000822688">
    <property type="component" value="Chromosome 12"/>
</dbReference>
<comment type="caution">
    <text evidence="1">The sequence shown here is derived from an EMBL/GenBank/DDBJ whole genome shotgun (WGS) entry which is preliminary data.</text>
</comment>
<dbReference type="EMBL" id="CM026433">
    <property type="protein sequence ID" value="KAG0553346.1"/>
    <property type="molecule type" value="Genomic_DNA"/>
</dbReference>
<evidence type="ECO:0000313" key="1">
    <source>
        <dbReference type="EMBL" id="KAG0553346.1"/>
    </source>
</evidence>
<dbReference type="AlphaFoldDB" id="A0A8T0G205"/>
<gene>
    <name evidence="1" type="ORF">KC19_12G003900</name>
</gene>
<protein>
    <submittedName>
        <fullName evidence="1">Uncharacterized protein</fullName>
    </submittedName>
</protein>
<reference evidence="1" key="1">
    <citation type="submission" date="2020-06" db="EMBL/GenBank/DDBJ databases">
        <title>WGS assembly of Ceratodon purpureus strain R40.</title>
        <authorList>
            <person name="Carey S.B."/>
            <person name="Jenkins J."/>
            <person name="Shu S."/>
            <person name="Lovell J.T."/>
            <person name="Sreedasyam A."/>
            <person name="Maumus F."/>
            <person name="Tiley G.P."/>
            <person name="Fernandez-Pozo N."/>
            <person name="Barry K."/>
            <person name="Chen C."/>
            <person name="Wang M."/>
            <person name="Lipzen A."/>
            <person name="Daum C."/>
            <person name="Saski C.A."/>
            <person name="Payton A.C."/>
            <person name="Mcbreen J.C."/>
            <person name="Conrad R.E."/>
            <person name="Kollar L.M."/>
            <person name="Olsson S."/>
            <person name="Huttunen S."/>
            <person name="Landis J.B."/>
            <person name="Wickett N.J."/>
            <person name="Johnson M.G."/>
            <person name="Rensing S.A."/>
            <person name="Grimwood J."/>
            <person name="Schmutz J."/>
            <person name="Mcdaniel S.F."/>
        </authorList>
    </citation>
    <scope>NUCLEOTIDE SEQUENCE</scope>
    <source>
        <strain evidence="1">R40</strain>
    </source>
</reference>
<evidence type="ECO:0000313" key="2">
    <source>
        <dbReference type="Proteomes" id="UP000822688"/>
    </source>
</evidence>
<sequence length="116" mass="13554">MRDQPMSSWKDETCSRVGHDVEEIWSIPRSFVPGESASGEKLRWHQGEVRRRLGNDLSIEDHMNLCFFHFRSGLSHRSCFRNTFVILFAGRQRNYLINISTGQFDKLSVTSVARRH</sequence>